<evidence type="ECO:0000313" key="1">
    <source>
        <dbReference type="EMBL" id="ERN19201.1"/>
    </source>
</evidence>
<dbReference type="AlphaFoldDB" id="U5D0R7"/>
<accession>U5D0R7</accession>
<reference evidence="2" key="1">
    <citation type="journal article" date="2013" name="Science">
        <title>The Amborella genome and the evolution of flowering plants.</title>
        <authorList>
            <consortium name="Amborella Genome Project"/>
        </authorList>
    </citation>
    <scope>NUCLEOTIDE SEQUENCE [LARGE SCALE GENOMIC DNA]</scope>
</reference>
<keyword evidence="2" id="KW-1185">Reference proteome</keyword>
<sequence length="95" mass="9672">MRNVLVTMGGGGGGAGGEAGGRAVVVKAPCSGSGAVLVVGGTWQRWRQDGADRALANNGKAVRKQVAEIEGWSGSDGGNGCGVWEQVLQKRTIEY</sequence>
<dbReference type="Proteomes" id="UP000017836">
    <property type="component" value="Unassembled WGS sequence"/>
</dbReference>
<dbReference type="EMBL" id="KI392075">
    <property type="protein sequence ID" value="ERN19201.1"/>
    <property type="molecule type" value="Genomic_DNA"/>
</dbReference>
<protein>
    <submittedName>
        <fullName evidence="1">Uncharacterized protein</fullName>
    </submittedName>
</protein>
<dbReference type="HOGENOM" id="CLU_2375632_0_0_1"/>
<organism evidence="1 2">
    <name type="scientific">Amborella trichopoda</name>
    <dbReference type="NCBI Taxonomy" id="13333"/>
    <lineage>
        <taxon>Eukaryota</taxon>
        <taxon>Viridiplantae</taxon>
        <taxon>Streptophyta</taxon>
        <taxon>Embryophyta</taxon>
        <taxon>Tracheophyta</taxon>
        <taxon>Spermatophyta</taxon>
        <taxon>Magnoliopsida</taxon>
        <taxon>Amborellales</taxon>
        <taxon>Amborellaceae</taxon>
        <taxon>Amborella</taxon>
    </lineage>
</organism>
<gene>
    <name evidence="1" type="ORF">AMTR_s00061p00186070</name>
</gene>
<name>U5D0R7_AMBTC</name>
<proteinExistence type="predicted"/>
<dbReference type="Gramene" id="ERN19201">
    <property type="protein sequence ID" value="ERN19201"/>
    <property type="gene ID" value="AMTR_s00061p00186070"/>
</dbReference>
<evidence type="ECO:0000313" key="2">
    <source>
        <dbReference type="Proteomes" id="UP000017836"/>
    </source>
</evidence>